<dbReference type="PANTHER" id="PTHR35526">
    <property type="entry name" value="ANTI-SIGMA-F FACTOR RSBW-RELATED"/>
    <property type="match status" value="1"/>
</dbReference>
<dbReference type="Proteomes" id="UP000523955">
    <property type="component" value="Unassembled WGS sequence"/>
</dbReference>
<evidence type="ECO:0000313" key="5">
    <source>
        <dbReference type="Proteomes" id="UP000523955"/>
    </source>
</evidence>
<dbReference type="Pfam" id="PF13581">
    <property type="entry name" value="HATPase_c_2"/>
    <property type="match status" value="1"/>
</dbReference>
<proteinExistence type="predicted"/>
<dbReference type="InterPro" id="IPR050267">
    <property type="entry name" value="Anti-sigma-factor_SerPK"/>
</dbReference>
<dbReference type="InterPro" id="IPR013767">
    <property type="entry name" value="PAS_fold"/>
</dbReference>
<dbReference type="GO" id="GO:0004674">
    <property type="term" value="F:protein serine/threonine kinase activity"/>
    <property type="evidence" value="ECO:0007669"/>
    <property type="project" value="UniProtKB-KW"/>
</dbReference>
<dbReference type="InterPro" id="IPR036890">
    <property type="entry name" value="HATPase_C_sf"/>
</dbReference>
<evidence type="ECO:0000259" key="3">
    <source>
        <dbReference type="Pfam" id="PF13581"/>
    </source>
</evidence>
<dbReference type="NCBIfam" id="TIGR00229">
    <property type="entry name" value="sensory_box"/>
    <property type="match status" value="1"/>
</dbReference>
<dbReference type="RefSeq" id="WP_185253517.1">
    <property type="nucleotide sequence ID" value="NZ_JACKXE010000001.1"/>
</dbReference>
<gene>
    <name evidence="4" type="ORF">H5V45_14155</name>
</gene>
<name>A0A7X0RK07_9ACTN</name>
<dbReference type="Gene3D" id="3.30.565.10">
    <property type="entry name" value="Histidine kinase-like ATPase, C-terminal domain"/>
    <property type="match status" value="1"/>
</dbReference>
<evidence type="ECO:0000256" key="1">
    <source>
        <dbReference type="ARBA" id="ARBA00022527"/>
    </source>
</evidence>
<keyword evidence="1" id="KW-0418">Kinase</keyword>
<dbReference type="Gene3D" id="3.30.450.20">
    <property type="entry name" value="PAS domain"/>
    <property type="match status" value="1"/>
</dbReference>
<feature type="domain" description="Histidine kinase/HSP90-like ATPase" evidence="3">
    <location>
        <begin position="14"/>
        <end position="122"/>
    </location>
</feature>
<dbReference type="PANTHER" id="PTHR35526:SF3">
    <property type="entry name" value="ANTI-SIGMA-F FACTOR RSBW"/>
    <property type="match status" value="1"/>
</dbReference>
<protein>
    <submittedName>
        <fullName evidence="4">PAS domain S-box protein</fullName>
    </submittedName>
</protein>
<sequence>MSSRLGGVEATLRPHPASVGEARRLVREELARAGRDDLVETAELLVSEVVTNALVHAGTQISVRAWVLAVGLRVEVGDGSTQLPAPRHNSTLAGTGRGLRMLQQMVDRWGAQPSGEGKTVWFELDRGDREGAESVLDLSGLPEVDVVPGPDTLAVELRNVPLLIHVAWHQHAEALLREYLLHNLTDDDDLLALQAHAAASEAIGLMLEHFPDPGLGDDSDELMATATEPAVSSPKLVLPVSGDDVTNFKVLDETIDAAIALSDAGAFLNPPTQPEIRAFRRWVCREVAIQAVGGRASAWMDLADAAPPEVAPLPWASREVSESPTGQIAADDANRILAVSPPALAALGYDHEDELVGQRLVAIIPPRYRQAHLAGFTLFLANGRAPLLDRAVTVPGLCRDGSERLVELTIAAHRLADGRHVFVADLRLPEAVPDAASA</sequence>
<evidence type="ECO:0000259" key="2">
    <source>
        <dbReference type="Pfam" id="PF00989"/>
    </source>
</evidence>
<keyword evidence="1" id="KW-0723">Serine/threonine-protein kinase</keyword>
<dbReference type="CDD" id="cd00130">
    <property type="entry name" value="PAS"/>
    <property type="match status" value="1"/>
</dbReference>
<dbReference type="InterPro" id="IPR035965">
    <property type="entry name" value="PAS-like_dom_sf"/>
</dbReference>
<evidence type="ECO:0000313" key="4">
    <source>
        <dbReference type="EMBL" id="MBB6628463.1"/>
    </source>
</evidence>
<dbReference type="GO" id="GO:0006355">
    <property type="term" value="P:regulation of DNA-templated transcription"/>
    <property type="evidence" value="ECO:0007669"/>
    <property type="project" value="InterPro"/>
</dbReference>
<dbReference type="SUPFAM" id="SSF55785">
    <property type="entry name" value="PYP-like sensor domain (PAS domain)"/>
    <property type="match status" value="1"/>
</dbReference>
<dbReference type="InterPro" id="IPR000014">
    <property type="entry name" value="PAS"/>
</dbReference>
<keyword evidence="5" id="KW-1185">Reference proteome</keyword>
<dbReference type="AlphaFoldDB" id="A0A7X0RK07"/>
<accession>A0A7X0RK07</accession>
<dbReference type="Pfam" id="PF00989">
    <property type="entry name" value="PAS"/>
    <property type="match status" value="1"/>
</dbReference>
<reference evidence="4 5" key="1">
    <citation type="submission" date="2020-08" db="EMBL/GenBank/DDBJ databases">
        <authorList>
            <person name="Seo M.-J."/>
        </authorList>
    </citation>
    <scope>NUCLEOTIDE SEQUENCE [LARGE SCALE GENOMIC DNA]</scope>
    <source>
        <strain evidence="4 5">KIGAM211</strain>
    </source>
</reference>
<keyword evidence="1" id="KW-0808">Transferase</keyword>
<dbReference type="EMBL" id="JACKXE010000001">
    <property type="protein sequence ID" value="MBB6628463.1"/>
    <property type="molecule type" value="Genomic_DNA"/>
</dbReference>
<dbReference type="CDD" id="cd16936">
    <property type="entry name" value="HATPase_RsbW-like"/>
    <property type="match status" value="1"/>
</dbReference>
<comment type="caution">
    <text evidence="4">The sequence shown here is derived from an EMBL/GenBank/DDBJ whole genome shotgun (WGS) entry which is preliminary data.</text>
</comment>
<dbReference type="SUPFAM" id="SSF55874">
    <property type="entry name" value="ATPase domain of HSP90 chaperone/DNA topoisomerase II/histidine kinase"/>
    <property type="match status" value="1"/>
</dbReference>
<feature type="domain" description="PAS fold" evidence="2">
    <location>
        <begin position="320"/>
        <end position="422"/>
    </location>
</feature>
<organism evidence="4 5">
    <name type="scientific">Nocardioides luti</name>
    <dbReference type="NCBI Taxonomy" id="2761101"/>
    <lineage>
        <taxon>Bacteria</taxon>
        <taxon>Bacillati</taxon>
        <taxon>Actinomycetota</taxon>
        <taxon>Actinomycetes</taxon>
        <taxon>Propionibacteriales</taxon>
        <taxon>Nocardioidaceae</taxon>
        <taxon>Nocardioides</taxon>
    </lineage>
</organism>
<dbReference type="InterPro" id="IPR003594">
    <property type="entry name" value="HATPase_dom"/>
</dbReference>